<dbReference type="InterPro" id="IPR036942">
    <property type="entry name" value="Beta-barrel_TonB_sf"/>
</dbReference>
<dbReference type="InterPro" id="IPR008969">
    <property type="entry name" value="CarboxyPept-like_regulatory"/>
</dbReference>
<feature type="domain" description="Outer membrane protein beta-barrel" evidence="6">
    <location>
        <begin position="387"/>
        <end position="809"/>
    </location>
</feature>
<sequence length="842" mass="93391">MKIKCPLLLIMLVVSSLVAAQNAAPLFQIKGVLLDSLTQEGEPYATIKIVKKEAPAHALKMLVTDMKGKFQEKVPGTGNFVMTISSIGRNTIVKDFTVKAGEKVVDFGTLYITDASNELGQVEVVAQKPLVKADIDKIEYNVQDDPDSKSNSVLEMLRKVPLVTVDGEDNIKVNGSSSFKVYVNGKPNNMMSNNPTEVLKSMPANSIKHIEVITNPGPKYDAEGVGGILNIVTVGSGLEGYTATFSGNVSNMGAGGGLFGTIKSGKLTVSARYNYNYSDRPRSYSGGTRRTVGAITDGSSDLDYSGDSKGHGNFQSGSMEASYEIDTLRLITMSFGLWGGGNNSNGLSNTFATMPGTGDDLYQYVSNNRSKSSWYSIDGGIDYQRMFHVKDRMLTFSYKINTRPESSDSYSTYDYDMEDVAPDWQDFMKRMKNQHNDGSQNTTEHTFQADYTTPIGKIHTLEAGAKYILRDNSSEDDRYEQATATQADYEFDNDHSSHYKHQNDILAAYLGYGLKVKKISGRLGMRYEHTKQEVKYLLGKGDNFDKNFDDLVPSASIGYKLTDMSNLRLGYNMRIYRPGIWYLNPYLDDSNPTNISQGNSHLDSEKSHSFNLSYSNFTQKFNINLSARYSFTNNSIERVTEQKKDTDIPGLQNPTGKEVLYSTYQNIGKSKNASLSAYVNWNATSNTRIYANLYGNYTYMEGANGLKNDGWNLFAYGGAQQSLPHDWRISLNIYGQTPWIMLQGKGSSFFDYGLSVNKSFLKKRLTLSAFASNFFKKYMHPTSSIEGVGFIQDSWNRYTRQRFGMSISYRIGELRASVKKAARTISNDDVKSGGGEGGGGGE</sequence>
<dbReference type="SUPFAM" id="SSF49464">
    <property type="entry name" value="Carboxypeptidase regulatory domain-like"/>
    <property type="match status" value="1"/>
</dbReference>
<evidence type="ECO:0000256" key="1">
    <source>
        <dbReference type="ARBA" id="ARBA00004442"/>
    </source>
</evidence>
<dbReference type="eggNOG" id="COG1629">
    <property type="taxonomic scope" value="Bacteria"/>
</dbReference>
<evidence type="ECO:0000259" key="6">
    <source>
        <dbReference type="Pfam" id="PF14905"/>
    </source>
</evidence>
<comment type="subcellular location">
    <subcellularLocation>
        <location evidence="1">Cell outer membrane</location>
    </subcellularLocation>
</comment>
<proteinExistence type="predicted"/>
<dbReference type="GeneID" id="92711903"/>
<dbReference type="Proteomes" id="UP000184192">
    <property type="component" value="Unassembled WGS sequence"/>
</dbReference>
<evidence type="ECO:0000256" key="4">
    <source>
        <dbReference type="SAM" id="SignalP"/>
    </source>
</evidence>
<dbReference type="EMBL" id="FQZN01000009">
    <property type="protein sequence ID" value="SHI84200.1"/>
    <property type="molecule type" value="Genomic_DNA"/>
</dbReference>
<keyword evidence="3" id="KW-0998">Cell outer membrane</keyword>
<name>A0A1M6EFU7_9BACE</name>
<dbReference type="AlphaFoldDB" id="A0A1M6EFU7"/>
<dbReference type="InterPro" id="IPR012910">
    <property type="entry name" value="Plug_dom"/>
</dbReference>
<organism evidence="7 8">
    <name type="scientific">Bacteroides stercorirosoris</name>
    <dbReference type="NCBI Taxonomy" id="871324"/>
    <lineage>
        <taxon>Bacteria</taxon>
        <taxon>Pseudomonadati</taxon>
        <taxon>Bacteroidota</taxon>
        <taxon>Bacteroidia</taxon>
        <taxon>Bacteroidales</taxon>
        <taxon>Bacteroidaceae</taxon>
        <taxon>Bacteroides</taxon>
    </lineage>
</organism>
<dbReference type="GO" id="GO:0009279">
    <property type="term" value="C:cell outer membrane"/>
    <property type="evidence" value="ECO:0007669"/>
    <property type="project" value="UniProtKB-SubCell"/>
</dbReference>
<keyword evidence="8" id="KW-1185">Reference proteome</keyword>
<keyword evidence="7" id="KW-0675">Receptor</keyword>
<evidence type="ECO:0000313" key="7">
    <source>
        <dbReference type="EMBL" id="SHI84200.1"/>
    </source>
</evidence>
<dbReference type="Gene3D" id="2.40.170.20">
    <property type="entry name" value="TonB-dependent receptor, beta-barrel domain"/>
    <property type="match status" value="1"/>
</dbReference>
<dbReference type="Gene3D" id="2.170.130.10">
    <property type="entry name" value="TonB-dependent receptor, plug domain"/>
    <property type="match status" value="1"/>
</dbReference>
<dbReference type="SUPFAM" id="SSF56935">
    <property type="entry name" value="Porins"/>
    <property type="match status" value="1"/>
</dbReference>
<keyword evidence="4" id="KW-0732">Signal</keyword>
<evidence type="ECO:0000256" key="3">
    <source>
        <dbReference type="ARBA" id="ARBA00023237"/>
    </source>
</evidence>
<accession>A0A1M6EFU7</accession>
<feature type="chain" id="PRO_5009917067" evidence="4">
    <location>
        <begin position="20"/>
        <end position="842"/>
    </location>
</feature>
<gene>
    <name evidence="7" type="ORF">SAMN05444350_10977</name>
</gene>
<evidence type="ECO:0000256" key="2">
    <source>
        <dbReference type="ARBA" id="ARBA00023136"/>
    </source>
</evidence>
<evidence type="ECO:0000313" key="8">
    <source>
        <dbReference type="Proteomes" id="UP000184192"/>
    </source>
</evidence>
<dbReference type="RefSeq" id="WP_025830911.1">
    <property type="nucleotide sequence ID" value="NZ_CAMTFU010000125.1"/>
</dbReference>
<dbReference type="Pfam" id="PF14905">
    <property type="entry name" value="OMP_b-brl_3"/>
    <property type="match status" value="1"/>
</dbReference>
<feature type="domain" description="TonB-dependent receptor plug" evidence="5">
    <location>
        <begin position="143"/>
        <end position="228"/>
    </location>
</feature>
<dbReference type="PANTHER" id="PTHR40980">
    <property type="entry name" value="PLUG DOMAIN-CONTAINING PROTEIN"/>
    <property type="match status" value="1"/>
</dbReference>
<keyword evidence="2" id="KW-0472">Membrane</keyword>
<dbReference type="InterPro" id="IPR037066">
    <property type="entry name" value="Plug_dom_sf"/>
</dbReference>
<protein>
    <submittedName>
        <fullName evidence="7">Outer membrane receptor proteins, mostly Fe transport</fullName>
    </submittedName>
</protein>
<reference evidence="8" key="1">
    <citation type="submission" date="2016-11" db="EMBL/GenBank/DDBJ databases">
        <authorList>
            <person name="Varghese N."/>
            <person name="Submissions S."/>
        </authorList>
    </citation>
    <scope>NUCLEOTIDE SEQUENCE [LARGE SCALE GENOMIC DNA]</scope>
    <source>
        <strain evidence="8">DSM 26884</strain>
    </source>
</reference>
<evidence type="ECO:0000259" key="5">
    <source>
        <dbReference type="Pfam" id="PF07715"/>
    </source>
</evidence>
<feature type="signal peptide" evidence="4">
    <location>
        <begin position="1"/>
        <end position="19"/>
    </location>
</feature>
<dbReference type="InterPro" id="IPR041700">
    <property type="entry name" value="OMP_b-brl_3"/>
</dbReference>
<dbReference type="PANTHER" id="PTHR40980:SF4">
    <property type="entry name" value="TONB-DEPENDENT RECEPTOR-LIKE BETA-BARREL DOMAIN-CONTAINING PROTEIN"/>
    <property type="match status" value="1"/>
</dbReference>
<dbReference type="Pfam" id="PF07715">
    <property type="entry name" value="Plug"/>
    <property type="match status" value="1"/>
</dbReference>